<dbReference type="Proteomes" id="UP001152561">
    <property type="component" value="Unassembled WGS sequence"/>
</dbReference>
<keyword evidence="4" id="KW-0539">Nucleus</keyword>
<dbReference type="PROSITE" id="PS51742">
    <property type="entry name" value="PPC"/>
    <property type="match status" value="1"/>
</dbReference>
<dbReference type="GO" id="GO:0003680">
    <property type="term" value="F:minor groove of adenine-thymine-rich DNA binding"/>
    <property type="evidence" value="ECO:0007669"/>
    <property type="project" value="UniProtKB-UniRule"/>
</dbReference>
<evidence type="ECO:0000313" key="8">
    <source>
        <dbReference type="Proteomes" id="UP001152561"/>
    </source>
</evidence>
<feature type="compositionally biased region" description="Low complexity" evidence="5">
    <location>
        <begin position="158"/>
        <end position="199"/>
    </location>
</feature>
<evidence type="ECO:0000256" key="4">
    <source>
        <dbReference type="RuleBase" id="RU367031"/>
    </source>
</evidence>
<dbReference type="Gene3D" id="3.30.1330.80">
    <property type="entry name" value="Hypothetical protein, similar to alpha- acetolactate decarboxylase, domain 2"/>
    <property type="match status" value="1"/>
</dbReference>
<dbReference type="PANTHER" id="PTHR31500:SF57">
    <property type="entry name" value="AT-HOOK MOTIF NUCLEAR-LOCALIZED PROTEIN 10"/>
    <property type="match status" value="1"/>
</dbReference>
<comment type="subcellular location">
    <subcellularLocation>
        <location evidence="4">Nucleus</location>
    </subcellularLocation>
</comment>
<dbReference type="AlphaFoldDB" id="A0A9Q1R494"/>
<evidence type="ECO:0000256" key="1">
    <source>
        <dbReference type="ARBA" id="ARBA00023015"/>
    </source>
</evidence>
<comment type="function">
    <text evidence="4">Transcription factor that specifically binds AT-rich DNA sequences related to the nuclear matrix attachment regions (MARs).</text>
</comment>
<accession>A0A9Q1R494</accession>
<dbReference type="OrthoDB" id="1227457at2759"/>
<dbReference type="Pfam" id="PF03479">
    <property type="entry name" value="PCC"/>
    <property type="match status" value="1"/>
</dbReference>
<proteinExistence type="predicted"/>
<dbReference type="PANTHER" id="PTHR31500">
    <property type="entry name" value="AT-HOOK MOTIF NUCLEAR-LOCALIZED PROTEIN 9"/>
    <property type="match status" value="1"/>
</dbReference>
<dbReference type="GO" id="GO:0005634">
    <property type="term" value="C:nucleus"/>
    <property type="evidence" value="ECO:0007669"/>
    <property type="project" value="UniProtKB-SubCell"/>
</dbReference>
<dbReference type="CDD" id="cd11378">
    <property type="entry name" value="DUF296"/>
    <property type="match status" value="1"/>
</dbReference>
<feature type="region of interest" description="Disordered" evidence="5">
    <location>
        <begin position="147"/>
        <end position="199"/>
    </location>
</feature>
<dbReference type="InterPro" id="IPR005175">
    <property type="entry name" value="PPC_dom"/>
</dbReference>
<reference evidence="8" key="1">
    <citation type="journal article" date="2023" name="Proc. Natl. Acad. Sci. U.S.A.">
        <title>Genomic and structural basis for evolution of tropane alkaloid biosynthesis.</title>
        <authorList>
            <person name="Wanga Y.-J."/>
            <person name="Taina T."/>
            <person name="Yua J.-Y."/>
            <person name="Lia J."/>
            <person name="Xua B."/>
            <person name="Chenc J."/>
            <person name="D'Auriad J.C."/>
            <person name="Huanga J.-P."/>
            <person name="Huanga S.-X."/>
        </authorList>
    </citation>
    <scope>NUCLEOTIDE SEQUENCE [LARGE SCALE GENOMIC DNA]</scope>
    <source>
        <strain evidence="8">cv. KIB-2019</strain>
    </source>
</reference>
<name>A0A9Q1R494_9SOLA</name>
<evidence type="ECO:0000256" key="5">
    <source>
        <dbReference type="SAM" id="MobiDB-lite"/>
    </source>
</evidence>
<evidence type="ECO:0000256" key="2">
    <source>
        <dbReference type="ARBA" id="ARBA00023125"/>
    </source>
</evidence>
<keyword evidence="3 4" id="KW-0804">Transcription</keyword>
<sequence length="199" mass="20070">MVEGSTGFGVTHHIFHVFTGEDVSSKIKSVVQNAPRAVCILSATGALSTVTLFSSMSGGTTTYQGWFEIRCLSGLFEPCEIGGELRTAGGLSVIFSGSDGRLVGGRVAGCLIAASPVQVVLSVADGPKEPKSANHFEASPAPLNANLGGMTAANSLPSSGTSGESSSGTSGESSSVTYRASSSDTYSESSSVTDSESSV</sequence>
<comment type="caution">
    <text evidence="7">The sequence shown here is derived from an EMBL/GenBank/DDBJ whole genome shotgun (WGS) entry which is preliminary data.</text>
</comment>
<keyword evidence="8" id="KW-1185">Reference proteome</keyword>
<evidence type="ECO:0000256" key="3">
    <source>
        <dbReference type="ARBA" id="ARBA00023163"/>
    </source>
</evidence>
<organism evidence="7 8">
    <name type="scientific">Anisodus acutangulus</name>
    <dbReference type="NCBI Taxonomy" id="402998"/>
    <lineage>
        <taxon>Eukaryota</taxon>
        <taxon>Viridiplantae</taxon>
        <taxon>Streptophyta</taxon>
        <taxon>Embryophyta</taxon>
        <taxon>Tracheophyta</taxon>
        <taxon>Spermatophyta</taxon>
        <taxon>Magnoliopsida</taxon>
        <taxon>eudicotyledons</taxon>
        <taxon>Gunneridae</taxon>
        <taxon>Pentapetalae</taxon>
        <taxon>asterids</taxon>
        <taxon>lamiids</taxon>
        <taxon>Solanales</taxon>
        <taxon>Solanaceae</taxon>
        <taxon>Solanoideae</taxon>
        <taxon>Hyoscyameae</taxon>
        <taxon>Anisodus</taxon>
    </lineage>
</organism>
<protein>
    <recommendedName>
        <fullName evidence="4">AT-hook motif nuclear-localized protein</fullName>
    </recommendedName>
</protein>
<dbReference type="SUPFAM" id="SSF117856">
    <property type="entry name" value="AF0104/ALDC/Ptd012-like"/>
    <property type="match status" value="1"/>
</dbReference>
<comment type="domain">
    <text evidence="4">The PPC domain mediates interactions between AHL proteins.</text>
</comment>
<evidence type="ECO:0000313" key="7">
    <source>
        <dbReference type="EMBL" id="KAJ8539604.1"/>
    </source>
</evidence>
<dbReference type="InterPro" id="IPR039605">
    <property type="entry name" value="AHL"/>
</dbReference>
<evidence type="ECO:0000259" key="6">
    <source>
        <dbReference type="PROSITE" id="PS51742"/>
    </source>
</evidence>
<feature type="domain" description="PPC" evidence="6">
    <location>
        <begin position="6"/>
        <end position="147"/>
    </location>
</feature>
<dbReference type="EMBL" id="JAJAGQ010000016">
    <property type="protein sequence ID" value="KAJ8539604.1"/>
    <property type="molecule type" value="Genomic_DNA"/>
</dbReference>
<gene>
    <name evidence="7" type="ORF">K7X08_013856</name>
</gene>
<keyword evidence="1 4" id="KW-0805">Transcription regulation</keyword>
<keyword evidence="2 4" id="KW-0238">DNA-binding</keyword>